<keyword evidence="2" id="KW-0472">Membrane</keyword>
<evidence type="ECO:0000256" key="1">
    <source>
        <dbReference type="SAM" id="MobiDB-lite"/>
    </source>
</evidence>
<feature type="compositionally biased region" description="Acidic residues" evidence="1">
    <location>
        <begin position="63"/>
        <end position="98"/>
    </location>
</feature>
<evidence type="ECO:0000256" key="2">
    <source>
        <dbReference type="SAM" id="Phobius"/>
    </source>
</evidence>
<feature type="transmembrane region" description="Helical" evidence="2">
    <location>
        <begin position="7"/>
        <end position="26"/>
    </location>
</feature>
<organism evidence="3 4">
    <name type="scientific">Salsuginibacillus halophilus</name>
    <dbReference type="NCBI Taxonomy" id="517424"/>
    <lineage>
        <taxon>Bacteria</taxon>
        <taxon>Bacillati</taxon>
        <taxon>Bacillota</taxon>
        <taxon>Bacilli</taxon>
        <taxon>Bacillales</taxon>
        <taxon>Bacillaceae</taxon>
        <taxon>Salsuginibacillus</taxon>
    </lineage>
</organism>
<dbReference type="RefSeq" id="WP_106587294.1">
    <property type="nucleotide sequence ID" value="NZ_PYAV01000001.1"/>
</dbReference>
<dbReference type="AlphaFoldDB" id="A0A2P8HYC5"/>
<sequence>MAGTWRTNALAAACGLVIVYLLALTAVPPERAFMRALVTMALYFMLAFIFRKAFEALRREQSFPEEADTDNDAAAETAAAEETEAPSTNEAEDDTVDGEETARFVKQLINE</sequence>
<accession>A0A2P8HYC5</accession>
<proteinExistence type="predicted"/>
<evidence type="ECO:0000313" key="4">
    <source>
        <dbReference type="Proteomes" id="UP000242310"/>
    </source>
</evidence>
<dbReference type="Proteomes" id="UP000242310">
    <property type="component" value="Unassembled WGS sequence"/>
</dbReference>
<protein>
    <submittedName>
        <fullName evidence="3">Uncharacterized protein</fullName>
    </submittedName>
</protein>
<keyword evidence="2" id="KW-1133">Transmembrane helix</keyword>
<reference evidence="3 4" key="1">
    <citation type="submission" date="2018-03" db="EMBL/GenBank/DDBJ databases">
        <title>Genomic Encyclopedia of Type Strains, Phase III (KMG-III): the genomes of soil and plant-associated and newly described type strains.</title>
        <authorList>
            <person name="Whitman W."/>
        </authorList>
    </citation>
    <scope>NUCLEOTIDE SEQUENCE [LARGE SCALE GENOMIC DNA]</scope>
    <source>
        <strain evidence="3 4">CGMCC 1.07653</strain>
    </source>
</reference>
<keyword evidence="4" id="KW-1185">Reference proteome</keyword>
<evidence type="ECO:0000313" key="3">
    <source>
        <dbReference type="EMBL" id="PSL51213.1"/>
    </source>
</evidence>
<dbReference type="EMBL" id="PYAV01000001">
    <property type="protein sequence ID" value="PSL51213.1"/>
    <property type="molecule type" value="Genomic_DNA"/>
</dbReference>
<name>A0A2P8HYC5_9BACI</name>
<keyword evidence="2" id="KW-0812">Transmembrane</keyword>
<feature type="region of interest" description="Disordered" evidence="1">
    <location>
        <begin position="62"/>
        <end position="98"/>
    </location>
</feature>
<gene>
    <name evidence="3" type="ORF">B0H94_101123</name>
</gene>
<comment type="caution">
    <text evidence="3">The sequence shown here is derived from an EMBL/GenBank/DDBJ whole genome shotgun (WGS) entry which is preliminary data.</text>
</comment>
<feature type="transmembrane region" description="Helical" evidence="2">
    <location>
        <begin position="32"/>
        <end position="50"/>
    </location>
</feature>